<sequence length="178" mass="20822">MEGGNKHRGRPLQTRENVFTRSSGEWETSWMSQWGRYIVSFDLADDSFHMILIPDQTLRSWMNCHLAVLGGYLSAAVPSRGGNGALNIWVMKGYGVQESWVKEFNLGAYSQRLGTSWWSTEDELWFLIIQSVEYLRIFRFRACQDCFKQQFILAAFIQLFTPRLYMQNSNRFVHICKL</sequence>
<reference evidence="2" key="1">
    <citation type="submission" date="2024-07" db="EMBL/GenBank/DDBJ databases">
        <title>Two chromosome-level genome assemblies of Korean endemic species Abeliophyllum distichum and Forsythia ovata (Oleaceae).</title>
        <authorList>
            <person name="Jang H."/>
        </authorList>
    </citation>
    <scope>NUCLEOTIDE SEQUENCE [LARGE SCALE GENOMIC DNA]</scope>
</reference>
<organism evidence="1 2">
    <name type="scientific">Forsythia ovata</name>
    <dbReference type="NCBI Taxonomy" id="205694"/>
    <lineage>
        <taxon>Eukaryota</taxon>
        <taxon>Viridiplantae</taxon>
        <taxon>Streptophyta</taxon>
        <taxon>Embryophyta</taxon>
        <taxon>Tracheophyta</taxon>
        <taxon>Spermatophyta</taxon>
        <taxon>Magnoliopsida</taxon>
        <taxon>eudicotyledons</taxon>
        <taxon>Gunneridae</taxon>
        <taxon>Pentapetalae</taxon>
        <taxon>asterids</taxon>
        <taxon>lamiids</taxon>
        <taxon>Lamiales</taxon>
        <taxon>Oleaceae</taxon>
        <taxon>Forsythieae</taxon>
        <taxon>Forsythia</taxon>
    </lineage>
</organism>
<name>A0ABD1WDV1_9LAMI</name>
<comment type="caution">
    <text evidence="1">The sequence shown here is derived from an EMBL/GenBank/DDBJ whole genome shotgun (WGS) entry which is preliminary data.</text>
</comment>
<gene>
    <name evidence="1" type="ORF">Fot_09272</name>
</gene>
<accession>A0ABD1WDV1</accession>
<evidence type="ECO:0000313" key="1">
    <source>
        <dbReference type="EMBL" id="KAL2547742.1"/>
    </source>
</evidence>
<dbReference type="Proteomes" id="UP001604277">
    <property type="component" value="Unassembled WGS sequence"/>
</dbReference>
<dbReference type="AlphaFoldDB" id="A0ABD1WDV1"/>
<protein>
    <submittedName>
        <fullName evidence="1">F-box domain-containing protein</fullName>
    </submittedName>
</protein>
<dbReference type="EMBL" id="JBFOLJ010000003">
    <property type="protein sequence ID" value="KAL2547742.1"/>
    <property type="molecule type" value="Genomic_DNA"/>
</dbReference>
<evidence type="ECO:0000313" key="2">
    <source>
        <dbReference type="Proteomes" id="UP001604277"/>
    </source>
</evidence>
<proteinExistence type="predicted"/>
<keyword evidence="2" id="KW-1185">Reference proteome</keyword>